<name>A0A8H3L4Q5_9GLOM</name>
<accession>A0A8H3L4Q5</accession>
<dbReference type="EMBL" id="BLAL01000050">
    <property type="protein sequence ID" value="GES80619.1"/>
    <property type="molecule type" value="Genomic_DNA"/>
</dbReference>
<evidence type="ECO:0000313" key="2">
    <source>
        <dbReference type="Proteomes" id="UP000615446"/>
    </source>
</evidence>
<sequence>MKFSYFKQGDIREIRSDHKAKLIRLDISSGRYKFCTKRYNILELGNFVNANNVEYEFVKDNINDENKYFVRVVESSKDLIIFDKNLGGFETNKILGPSINNITRRFIEILRARLLNVIFHVPDTNSVEVLKFRFNIYFGREFFSNIEKENFTPNEWIKYRNEPEKNIPTFYHHAPQFLKKLPKLQGEFKFNLEEREEDVMNRRKIFIYFNHGIKRRMAKLKYIWEDSLWILTELRDINVLANLDVISGTEEPDFRFSVRIRCETHDAPIISKIEKLVNKIYIKNPEPKDGMWFQVKDFEGELENVEIRQTISKKRFNNENYKISVLTLKKESRGKLSDQSIISLENLEWRDLENKTEISYGDVYNTIFKSVHYVRRMVSELKKIH</sequence>
<dbReference type="AlphaFoldDB" id="A0A8H3L4Q5"/>
<dbReference type="Proteomes" id="UP000615446">
    <property type="component" value="Unassembled WGS sequence"/>
</dbReference>
<proteinExistence type="predicted"/>
<protein>
    <submittedName>
        <fullName evidence="1">Uncharacterized protein</fullName>
    </submittedName>
</protein>
<dbReference type="OrthoDB" id="2351826at2759"/>
<comment type="caution">
    <text evidence="1">The sequence shown here is derived from an EMBL/GenBank/DDBJ whole genome shotgun (WGS) entry which is preliminary data.</text>
</comment>
<reference evidence="1" key="1">
    <citation type="submission" date="2019-10" db="EMBL/GenBank/DDBJ databases">
        <title>Conservation and host-specific expression of non-tandemly repeated heterogenous ribosome RNA gene in arbuscular mycorrhizal fungi.</title>
        <authorList>
            <person name="Maeda T."/>
            <person name="Kobayashi Y."/>
            <person name="Nakagawa T."/>
            <person name="Ezawa T."/>
            <person name="Yamaguchi K."/>
            <person name="Bino T."/>
            <person name="Nishimoto Y."/>
            <person name="Shigenobu S."/>
            <person name="Kawaguchi M."/>
        </authorList>
    </citation>
    <scope>NUCLEOTIDE SEQUENCE</scope>
    <source>
        <strain evidence="1">HR1</strain>
    </source>
</reference>
<gene>
    <name evidence="1" type="ORF">RCL2_000789200</name>
</gene>
<organism evidence="1 2">
    <name type="scientific">Rhizophagus clarus</name>
    <dbReference type="NCBI Taxonomy" id="94130"/>
    <lineage>
        <taxon>Eukaryota</taxon>
        <taxon>Fungi</taxon>
        <taxon>Fungi incertae sedis</taxon>
        <taxon>Mucoromycota</taxon>
        <taxon>Glomeromycotina</taxon>
        <taxon>Glomeromycetes</taxon>
        <taxon>Glomerales</taxon>
        <taxon>Glomeraceae</taxon>
        <taxon>Rhizophagus</taxon>
    </lineage>
</organism>
<evidence type="ECO:0000313" key="1">
    <source>
        <dbReference type="EMBL" id="GES80619.1"/>
    </source>
</evidence>